<dbReference type="Gene3D" id="3.30.450.20">
    <property type="entry name" value="PAS domain"/>
    <property type="match status" value="1"/>
</dbReference>
<proteinExistence type="predicted"/>
<evidence type="ECO:0000313" key="2">
    <source>
        <dbReference type="EMBL" id="SFA39730.1"/>
    </source>
</evidence>
<gene>
    <name evidence="2" type="ORF">SAMN04488511_101512</name>
</gene>
<dbReference type="AlphaFoldDB" id="A0A1I0SJR2"/>
<organism evidence="2 3">
    <name type="scientific">Pedobacter suwonensis</name>
    <dbReference type="NCBI Taxonomy" id="332999"/>
    <lineage>
        <taxon>Bacteria</taxon>
        <taxon>Pseudomonadati</taxon>
        <taxon>Bacteroidota</taxon>
        <taxon>Sphingobacteriia</taxon>
        <taxon>Sphingobacteriales</taxon>
        <taxon>Sphingobacteriaceae</taxon>
        <taxon>Pedobacter</taxon>
    </lineage>
</organism>
<dbReference type="Pfam" id="PF08447">
    <property type="entry name" value="PAS_3"/>
    <property type="match status" value="1"/>
</dbReference>
<dbReference type="STRING" id="332999.SAMN04488511_101512"/>
<dbReference type="SUPFAM" id="SSF55785">
    <property type="entry name" value="PYP-like sensor domain (PAS domain)"/>
    <property type="match status" value="1"/>
</dbReference>
<accession>A0A1I0SJR2</accession>
<dbReference type="RefSeq" id="WP_090979891.1">
    <property type="nucleotide sequence ID" value="NZ_FOJM01000001.1"/>
</dbReference>
<dbReference type="CDD" id="cd00130">
    <property type="entry name" value="PAS"/>
    <property type="match status" value="1"/>
</dbReference>
<protein>
    <submittedName>
        <fullName evidence="2">PAS fold-containing protein</fullName>
    </submittedName>
</protein>
<name>A0A1I0SJR2_9SPHI</name>
<evidence type="ECO:0000259" key="1">
    <source>
        <dbReference type="Pfam" id="PF08447"/>
    </source>
</evidence>
<sequence>MKTPSLNQLVNTMSLIPSCLMMVSPGNTVMVVNHHFQQLLPGATGSMIGSDFKNCLEHILEAWKDTNITHLRGMDEWFLANYAILASQKAKNTFLNRFSGVSYNTVEEDGVLTAVIINFGVGAPVKNKIAVSDLEMAFKSMTDDTDILISIVDDFGNIEYRNPAWVRYMGEEIPQKGRFKWENAIHVDDLKSFQKKLYDAISQKSAFSAEFRMKD</sequence>
<dbReference type="OrthoDB" id="9766459at2"/>
<keyword evidence="3" id="KW-1185">Reference proteome</keyword>
<reference evidence="3" key="1">
    <citation type="submission" date="2016-10" db="EMBL/GenBank/DDBJ databases">
        <authorList>
            <person name="Varghese N."/>
            <person name="Submissions S."/>
        </authorList>
    </citation>
    <scope>NUCLEOTIDE SEQUENCE [LARGE SCALE GENOMIC DNA]</scope>
    <source>
        <strain evidence="3">DSM 18130</strain>
    </source>
</reference>
<dbReference type="Proteomes" id="UP000198836">
    <property type="component" value="Unassembled WGS sequence"/>
</dbReference>
<evidence type="ECO:0000313" key="3">
    <source>
        <dbReference type="Proteomes" id="UP000198836"/>
    </source>
</evidence>
<dbReference type="InterPro" id="IPR013655">
    <property type="entry name" value="PAS_fold_3"/>
</dbReference>
<dbReference type="InterPro" id="IPR000014">
    <property type="entry name" value="PAS"/>
</dbReference>
<feature type="domain" description="PAS fold-3" evidence="1">
    <location>
        <begin position="160"/>
        <end position="214"/>
    </location>
</feature>
<dbReference type="InterPro" id="IPR035965">
    <property type="entry name" value="PAS-like_dom_sf"/>
</dbReference>
<dbReference type="EMBL" id="FOJM01000001">
    <property type="protein sequence ID" value="SFA39730.1"/>
    <property type="molecule type" value="Genomic_DNA"/>
</dbReference>